<organism evidence="3 4">
    <name type="scientific">Caldicellulosiruptor naganoensis</name>
    <dbReference type="NCBI Taxonomy" id="29324"/>
    <lineage>
        <taxon>Bacteria</taxon>
        <taxon>Bacillati</taxon>
        <taxon>Bacillota</taxon>
        <taxon>Bacillota incertae sedis</taxon>
        <taxon>Caldicellulosiruptorales</taxon>
        <taxon>Caldicellulosiruptoraceae</taxon>
        <taxon>Caldicellulosiruptor</taxon>
    </lineage>
</organism>
<evidence type="ECO:0000313" key="4">
    <source>
        <dbReference type="Proteomes" id="UP001164745"/>
    </source>
</evidence>
<gene>
    <name evidence="3" type="ORF">OTJ99_000058</name>
</gene>
<dbReference type="EMBL" id="CP113864">
    <property type="protein sequence ID" value="WAM31632.1"/>
    <property type="molecule type" value="Genomic_DNA"/>
</dbReference>
<keyword evidence="2" id="KW-1133">Transmembrane helix</keyword>
<keyword evidence="2" id="KW-0472">Membrane</keyword>
<evidence type="ECO:0008006" key="5">
    <source>
        <dbReference type="Google" id="ProtNLM"/>
    </source>
</evidence>
<evidence type="ECO:0000256" key="2">
    <source>
        <dbReference type="SAM" id="Phobius"/>
    </source>
</evidence>
<dbReference type="Proteomes" id="UP001164745">
    <property type="component" value="Chromosome"/>
</dbReference>
<accession>A0ABY7BFN8</accession>
<evidence type="ECO:0000313" key="3">
    <source>
        <dbReference type="EMBL" id="WAM31632.1"/>
    </source>
</evidence>
<proteinExistence type="predicted"/>
<evidence type="ECO:0000256" key="1">
    <source>
        <dbReference type="SAM" id="Coils"/>
    </source>
</evidence>
<dbReference type="RefSeq" id="WP_045165985.1">
    <property type="nucleotide sequence ID" value="NZ_CP113864.1"/>
</dbReference>
<name>A0ABY7BFN8_9FIRM</name>
<keyword evidence="2" id="KW-0812">Transmembrane</keyword>
<keyword evidence="4" id="KW-1185">Reference proteome</keyword>
<keyword evidence="1" id="KW-0175">Coiled coil</keyword>
<sequence length="450" mass="53653">MWGGFFEFETPDSQLRRIILINTIVNGILFFAIAVGVVIVIALLVNLIRRKGKSKTQRLKNFQLIEEYFQSISNRILQAEEKLPYLKLTSNYKEVEERFNNVTLNFSHLREYYEGIKKSYSESEVNTFMNIYNILKSDLDFIEKVLKDSEEILKSEIERKEKIDKIVETLKNKEELKSKIEQLYESVCSENVLNEKFEGIKRLDEKIEYYKSLTDEKKEEYLSSLINIINREFEEKYPLVLSKSPLRAENLKREYDDLLARLKVSEPVEKLILIEEFLDKLSKISINLYREKTYGKTYNQAILDTFTQLKTQYDNIGMKFYKIDLKISEIEELLQKGESPAVVEKELEILEMLILSFEKDVTECRKLLESFSKFLQRVKLLDRADFTVLEGYKERLRNLLYECDFDSFKKLYLEAESLARNIILRRFPNKKEEFLKRTFKNFFDDLFDIF</sequence>
<reference evidence="3" key="1">
    <citation type="submission" date="2022-12" db="EMBL/GenBank/DDBJ databases">
        <authorList>
            <person name="Bing R.G."/>
            <person name="Willard D.J."/>
            <person name="Manesh M.J.H."/>
            <person name="Laemthong T."/>
            <person name="Crosby J.R."/>
            <person name="Kelly R.M."/>
        </authorList>
    </citation>
    <scope>NUCLEOTIDE SEQUENCE</scope>
    <source>
        <strain evidence="3">DSM 8991</strain>
    </source>
</reference>
<protein>
    <recommendedName>
        <fullName evidence="5">Septation ring formation regulator EzrA</fullName>
    </recommendedName>
</protein>
<feature type="coiled-coil region" evidence="1">
    <location>
        <begin position="153"/>
        <end position="186"/>
    </location>
</feature>
<feature type="transmembrane region" description="Helical" evidence="2">
    <location>
        <begin position="20"/>
        <end position="48"/>
    </location>
</feature>